<dbReference type="Proteomes" id="UP000550354">
    <property type="component" value="Unassembled WGS sequence"/>
</dbReference>
<protein>
    <recommendedName>
        <fullName evidence="1">CzcB-like C-terminal circularly permuted SH3-like domain-containing protein</fullName>
    </recommendedName>
</protein>
<dbReference type="EMBL" id="JACEOG010000002">
    <property type="protein sequence ID" value="MBA4609500.1"/>
    <property type="molecule type" value="Genomic_DNA"/>
</dbReference>
<sequence>MTFTRTFRRFVLPTAWLLVGATIAVSLAVLAFGGDASGSEGGDSPTAVSLSPSLTVERGEIENSLDLDGTIVIDPAVPVKSSAAGVLTHAHVPNGAKVSKGDPLFEVRTTVEPTESGSDDEDEPAPPAVRYVTVTAPAEGRVASFTAKVGDEVGEDAPVARIRRSTFTAQGSVAVVDRYRLLDAPDEATVTIDGGPEPFTCADLRIADQVSEDAAQEPSEEEGGESAAGTKVTCVVPEDVTVFDGLSMTMRIDAGSTKDALVVPVTAVRGLLERGTVWVVEDGGEPTERTIRLGVNDGKSVEVLKGLKEGTEILQYVPGAPSSGEGAEFDEGY</sequence>
<feature type="domain" description="CzcB-like C-terminal circularly permuted SH3-like" evidence="1">
    <location>
        <begin position="262"/>
        <end position="313"/>
    </location>
</feature>
<dbReference type="Gene3D" id="2.40.420.20">
    <property type="match status" value="1"/>
</dbReference>
<comment type="caution">
    <text evidence="2">The sequence shown here is derived from an EMBL/GenBank/DDBJ whole genome shotgun (WGS) entry which is preliminary data.</text>
</comment>
<keyword evidence="3" id="KW-1185">Reference proteome</keyword>
<gene>
    <name evidence="2" type="ORF">H1W00_13520</name>
</gene>
<name>A0A838XRL8_9ACTN</name>
<dbReference type="GO" id="GO:0015562">
    <property type="term" value="F:efflux transmembrane transporter activity"/>
    <property type="evidence" value="ECO:0007669"/>
    <property type="project" value="TreeGrafter"/>
</dbReference>
<dbReference type="AlphaFoldDB" id="A0A838XRL8"/>
<dbReference type="PANTHER" id="PTHR30469:SF38">
    <property type="entry name" value="HLYD FAMILY SECRETION PROTEIN"/>
    <property type="match status" value="1"/>
</dbReference>
<evidence type="ECO:0000313" key="2">
    <source>
        <dbReference type="EMBL" id="MBA4609500.1"/>
    </source>
</evidence>
<reference evidence="2 3" key="1">
    <citation type="submission" date="2020-07" db="EMBL/GenBank/DDBJ databases">
        <title>Draft genome and description of Aeromicrobium phoceense strain Marseille-Q0843 isolated from healthy skin swab.</title>
        <authorList>
            <person name="Boxberger M."/>
            <person name="La Scola B."/>
        </authorList>
    </citation>
    <scope>NUCLEOTIDE SEQUENCE [LARGE SCALE GENOMIC DNA]</scope>
    <source>
        <strain evidence="2 3">Marseille-Q0843</strain>
    </source>
</reference>
<dbReference type="Pfam" id="PF25975">
    <property type="entry name" value="CzcB_C"/>
    <property type="match status" value="1"/>
</dbReference>
<accession>A0A838XRL8</accession>
<dbReference type="RefSeq" id="WP_181756365.1">
    <property type="nucleotide sequence ID" value="NZ_JACEOG010000002.1"/>
</dbReference>
<evidence type="ECO:0000313" key="3">
    <source>
        <dbReference type="Proteomes" id="UP000550354"/>
    </source>
</evidence>
<proteinExistence type="predicted"/>
<dbReference type="Gene3D" id="2.40.50.100">
    <property type="match status" value="1"/>
</dbReference>
<dbReference type="SUPFAM" id="SSF111369">
    <property type="entry name" value="HlyD-like secretion proteins"/>
    <property type="match status" value="1"/>
</dbReference>
<dbReference type="PANTHER" id="PTHR30469">
    <property type="entry name" value="MULTIDRUG RESISTANCE PROTEIN MDTA"/>
    <property type="match status" value="1"/>
</dbReference>
<dbReference type="InterPro" id="IPR058649">
    <property type="entry name" value="CzcB_C"/>
</dbReference>
<evidence type="ECO:0000259" key="1">
    <source>
        <dbReference type="Pfam" id="PF25975"/>
    </source>
</evidence>
<organism evidence="2 3">
    <name type="scientific">Aeromicrobium phoceense</name>
    <dbReference type="NCBI Taxonomy" id="2754045"/>
    <lineage>
        <taxon>Bacteria</taxon>
        <taxon>Bacillati</taxon>
        <taxon>Actinomycetota</taxon>
        <taxon>Actinomycetes</taxon>
        <taxon>Propionibacteriales</taxon>
        <taxon>Nocardioidaceae</taxon>
        <taxon>Aeromicrobium</taxon>
    </lineage>
</organism>
<dbReference type="GO" id="GO:1990281">
    <property type="term" value="C:efflux pump complex"/>
    <property type="evidence" value="ECO:0007669"/>
    <property type="project" value="TreeGrafter"/>
</dbReference>